<name>A0A3A8I3B2_9BACT</name>
<dbReference type="PANTHER" id="PTHR42978">
    <property type="entry name" value="QUORUM-QUENCHING LACTONASE YTNP-RELATED-RELATED"/>
    <property type="match status" value="1"/>
</dbReference>
<dbReference type="CDD" id="cd07742">
    <property type="entry name" value="metallo-hydrolase-like_MBL-fold"/>
    <property type="match status" value="1"/>
</dbReference>
<evidence type="ECO:0000256" key="2">
    <source>
        <dbReference type="ARBA" id="ARBA00022723"/>
    </source>
</evidence>
<dbReference type="SUPFAM" id="SSF56281">
    <property type="entry name" value="Metallo-hydrolase/oxidoreductase"/>
    <property type="match status" value="1"/>
</dbReference>
<reference evidence="7" key="1">
    <citation type="submission" date="2018-09" db="EMBL/GenBank/DDBJ databases">
        <authorList>
            <person name="Livingstone P.G."/>
            <person name="Whitworth D.E."/>
        </authorList>
    </citation>
    <scope>NUCLEOTIDE SEQUENCE [LARGE SCALE GENOMIC DNA]</scope>
    <source>
        <strain evidence="7">CA054A</strain>
    </source>
</reference>
<sequence>MRIHHLNCTTMCPPGGRLTDGRRGFTGPAALTCHCLLVETARGLVLVDTGFGLNDVYAPRERLNGLFRDVLCRPALAEEATAVRQIERLGFQASDVRDIVLTHLDFDHAGGLDDFPHARVHVLAEEYRVATAQRSWLDRARFRPQQWAKERRWETYATSRGGGWFGFDCVRELSGLPPEILLVPLTGHTLGHAGVAIDTGEGWLLHAGDAYFHHGEMDLDRYRCTVGLRAYQKLMQKDGWMRWYNLRRLRELVRHHGEQVTVFCAHDALEFERLEEREKLPDDFPIRPGLVAPVSSLHM</sequence>
<dbReference type="PANTHER" id="PTHR42978:SF3">
    <property type="entry name" value="BLR3078 PROTEIN"/>
    <property type="match status" value="1"/>
</dbReference>
<dbReference type="Pfam" id="PF00753">
    <property type="entry name" value="Lactamase_B"/>
    <property type="match status" value="1"/>
</dbReference>
<protein>
    <submittedName>
        <fullName evidence="6">MBL fold metallo-hydrolase</fullName>
    </submittedName>
</protein>
<dbReference type="Gene3D" id="3.60.15.10">
    <property type="entry name" value="Ribonuclease Z/Hydroxyacylglutathione hydrolase-like"/>
    <property type="match status" value="1"/>
</dbReference>
<keyword evidence="3 6" id="KW-0378">Hydrolase</keyword>
<evidence type="ECO:0000313" key="6">
    <source>
        <dbReference type="EMBL" id="RKG77226.1"/>
    </source>
</evidence>
<evidence type="ECO:0000256" key="3">
    <source>
        <dbReference type="ARBA" id="ARBA00022801"/>
    </source>
</evidence>
<keyword evidence="2" id="KW-0479">Metal-binding</keyword>
<proteinExistence type="inferred from homology"/>
<feature type="domain" description="Metallo-beta-lactamase" evidence="5">
    <location>
        <begin position="32"/>
        <end position="266"/>
    </location>
</feature>
<accession>A0A3A8I3B2</accession>
<dbReference type="InterPro" id="IPR051013">
    <property type="entry name" value="MBL_superfamily_lactonases"/>
</dbReference>
<evidence type="ECO:0000256" key="1">
    <source>
        <dbReference type="ARBA" id="ARBA00007749"/>
    </source>
</evidence>
<dbReference type="OrthoDB" id="5443440at2"/>
<organism evidence="6 7">
    <name type="scientific">Corallococcus terminator</name>
    <dbReference type="NCBI Taxonomy" id="2316733"/>
    <lineage>
        <taxon>Bacteria</taxon>
        <taxon>Pseudomonadati</taxon>
        <taxon>Myxococcota</taxon>
        <taxon>Myxococcia</taxon>
        <taxon>Myxococcales</taxon>
        <taxon>Cystobacterineae</taxon>
        <taxon>Myxococcaceae</taxon>
        <taxon>Corallococcus</taxon>
    </lineage>
</organism>
<evidence type="ECO:0000256" key="4">
    <source>
        <dbReference type="ARBA" id="ARBA00022833"/>
    </source>
</evidence>
<dbReference type="SMART" id="SM00849">
    <property type="entry name" value="Lactamase_B"/>
    <property type="match status" value="1"/>
</dbReference>
<dbReference type="EMBL" id="RAVZ01000288">
    <property type="protein sequence ID" value="RKG77226.1"/>
    <property type="molecule type" value="Genomic_DNA"/>
</dbReference>
<comment type="caution">
    <text evidence="6">The sequence shown here is derived from an EMBL/GenBank/DDBJ whole genome shotgun (WGS) entry which is preliminary data.</text>
</comment>
<dbReference type="InterPro" id="IPR036866">
    <property type="entry name" value="RibonucZ/Hydroxyglut_hydro"/>
</dbReference>
<dbReference type="InterPro" id="IPR001279">
    <property type="entry name" value="Metallo-B-lactamas"/>
</dbReference>
<evidence type="ECO:0000313" key="7">
    <source>
        <dbReference type="Proteomes" id="UP000268094"/>
    </source>
</evidence>
<keyword evidence="4" id="KW-0862">Zinc</keyword>
<dbReference type="AlphaFoldDB" id="A0A3A8I3B2"/>
<dbReference type="GO" id="GO:0016787">
    <property type="term" value="F:hydrolase activity"/>
    <property type="evidence" value="ECO:0007669"/>
    <property type="project" value="UniProtKB-KW"/>
</dbReference>
<dbReference type="GO" id="GO:0046872">
    <property type="term" value="F:metal ion binding"/>
    <property type="evidence" value="ECO:0007669"/>
    <property type="project" value="UniProtKB-KW"/>
</dbReference>
<dbReference type="RefSeq" id="WP_120544286.1">
    <property type="nucleotide sequence ID" value="NZ_RAVZ01000288.1"/>
</dbReference>
<keyword evidence="7" id="KW-1185">Reference proteome</keyword>
<dbReference type="Proteomes" id="UP000268094">
    <property type="component" value="Unassembled WGS sequence"/>
</dbReference>
<gene>
    <name evidence="6" type="ORF">D7V88_31305</name>
</gene>
<evidence type="ECO:0000259" key="5">
    <source>
        <dbReference type="SMART" id="SM00849"/>
    </source>
</evidence>
<comment type="similarity">
    <text evidence="1">Belongs to the metallo-beta-lactamase superfamily.</text>
</comment>